<evidence type="ECO:0000256" key="1">
    <source>
        <dbReference type="ARBA" id="ARBA00004123"/>
    </source>
</evidence>
<dbReference type="PANTHER" id="PTHR31003">
    <property type="entry name" value="MYB FAMILY TRANSCRIPTION FACTOR"/>
    <property type="match status" value="1"/>
</dbReference>
<keyword evidence="2" id="KW-0805">Transcription regulation</keyword>
<keyword evidence="3" id="KW-0804">Transcription</keyword>
<gene>
    <name evidence="7" type="ORF">Sradi_0656800</name>
</gene>
<accession>A0AAW2VM77</accession>
<dbReference type="InterPro" id="IPR017930">
    <property type="entry name" value="Myb_dom"/>
</dbReference>
<keyword evidence="4" id="KW-0539">Nucleus</keyword>
<dbReference type="AlphaFoldDB" id="A0AAW2VM77"/>
<evidence type="ECO:0000256" key="2">
    <source>
        <dbReference type="ARBA" id="ARBA00023015"/>
    </source>
</evidence>
<organism evidence="7">
    <name type="scientific">Sesamum radiatum</name>
    <name type="common">Black benniseed</name>
    <dbReference type="NCBI Taxonomy" id="300843"/>
    <lineage>
        <taxon>Eukaryota</taxon>
        <taxon>Viridiplantae</taxon>
        <taxon>Streptophyta</taxon>
        <taxon>Embryophyta</taxon>
        <taxon>Tracheophyta</taxon>
        <taxon>Spermatophyta</taxon>
        <taxon>Magnoliopsida</taxon>
        <taxon>eudicotyledons</taxon>
        <taxon>Gunneridae</taxon>
        <taxon>Pentapetalae</taxon>
        <taxon>asterids</taxon>
        <taxon>lamiids</taxon>
        <taxon>Lamiales</taxon>
        <taxon>Pedaliaceae</taxon>
        <taxon>Sesamum</taxon>
    </lineage>
</organism>
<evidence type="ECO:0000256" key="3">
    <source>
        <dbReference type="ARBA" id="ARBA00023163"/>
    </source>
</evidence>
<dbReference type="Pfam" id="PF00249">
    <property type="entry name" value="Myb_DNA-binding"/>
    <property type="match status" value="1"/>
</dbReference>
<dbReference type="PANTHER" id="PTHR31003:SF22">
    <property type="entry name" value="TRANSCRIPTION FACTOR HHO5"/>
    <property type="match status" value="1"/>
</dbReference>
<comment type="caution">
    <text evidence="7">The sequence shown here is derived from an EMBL/GenBank/DDBJ whole genome shotgun (WGS) entry which is preliminary data.</text>
</comment>
<dbReference type="NCBIfam" id="TIGR01557">
    <property type="entry name" value="myb_SHAQKYF"/>
    <property type="match status" value="1"/>
</dbReference>
<reference evidence="7" key="2">
    <citation type="journal article" date="2024" name="Plant">
        <title>Genomic evolution and insights into agronomic trait innovations of Sesamum species.</title>
        <authorList>
            <person name="Miao H."/>
            <person name="Wang L."/>
            <person name="Qu L."/>
            <person name="Liu H."/>
            <person name="Sun Y."/>
            <person name="Le M."/>
            <person name="Wang Q."/>
            <person name="Wei S."/>
            <person name="Zheng Y."/>
            <person name="Lin W."/>
            <person name="Duan Y."/>
            <person name="Cao H."/>
            <person name="Xiong S."/>
            <person name="Wang X."/>
            <person name="Wei L."/>
            <person name="Li C."/>
            <person name="Ma Q."/>
            <person name="Ju M."/>
            <person name="Zhao R."/>
            <person name="Li G."/>
            <person name="Mu C."/>
            <person name="Tian Q."/>
            <person name="Mei H."/>
            <person name="Zhang T."/>
            <person name="Gao T."/>
            <person name="Zhang H."/>
        </authorList>
    </citation>
    <scope>NUCLEOTIDE SEQUENCE</scope>
    <source>
        <strain evidence="7">G02</strain>
    </source>
</reference>
<evidence type="ECO:0000313" key="7">
    <source>
        <dbReference type="EMBL" id="KAL0430308.1"/>
    </source>
</evidence>
<evidence type="ECO:0000256" key="5">
    <source>
        <dbReference type="SAM" id="MobiDB-lite"/>
    </source>
</evidence>
<dbReference type="InterPro" id="IPR009057">
    <property type="entry name" value="Homeodomain-like_sf"/>
</dbReference>
<feature type="region of interest" description="Disordered" evidence="5">
    <location>
        <begin position="245"/>
        <end position="278"/>
    </location>
</feature>
<dbReference type="GO" id="GO:0003677">
    <property type="term" value="F:DNA binding"/>
    <property type="evidence" value="ECO:0007669"/>
    <property type="project" value="UniProtKB-KW"/>
</dbReference>
<dbReference type="InterPro" id="IPR006447">
    <property type="entry name" value="Myb_dom_plants"/>
</dbReference>
<dbReference type="InterPro" id="IPR001005">
    <property type="entry name" value="SANT/Myb"/>
</dbReference>
<dbReference type="FunFam" id="1.10.10.60:FF:000007">
    <property type="entry name" value="Two-component response regulator"/>
    <property type="match status" value="1"/>
</dbReference>
<dbReference type="EMBL" id="JACGWJ010000003">
    <property type="protein sequence ID" value="KAL0430308.1"/>
    <property type="molecule type" value="Genomic_DNA"/>
</dbReference>
<dbReference type="GO" id="GO:0005634">
    <property type="term" value="C:nucleus"/>
    <property type="evidence" value="ECO:0007669"/>
    <property type="project" value="UniProtKB-SubCell"/>
</dbReference>
<evidence type="ECO:0000259" key="6">
    <source>
        <dbReference type="PROSITE" id="PS51294"/>
    </source>
</evidence>
<evidence type="ECO:0000256" key="4">
    <source>
        <dbReference type="ARBA" id="ARBA00023242"/>
    </source>
</evidence>
<name>A0AAW2VM77_SESRA</name>
<dbReference type="InterPro" id="IPR044787">
    <property type="entry name" value="HHO5-like"/>
</dbReference>
<comment type="subcellular location">
    <subcellularLocation>
        <location evidence="1">Nucleus</location>
    </subcellularLocation>
</comment>
<feature type="domain" description="HTH myb-type" evidence="6">
    <location>
        <begin position="185"/>
        <end position="244"/>
    </location>
</feature>
<dbReference type="Gene3D" id="1.10.10.60">
    <property type="entry name" value="Homeodomain-like"/>
    <property type="match status" value="1"/>
</dbReference>
<protein>
    <submittedName>
        <fullName evidence="7">Transcription factor HHO5</fullName>
    </submittedName>
</protein>
<proteinExistence type="predicted"/>
<reference evidence="7" key="1">
    <citation type="submission" date="2020-06" db="EMBL/GenBank/DDBJ databases">
        <authorList>
            <person name="Li T."/>
            <person name="Hu X."/>
            <person name="Zhang T."/>
            <person name="Song X."/>
            <person name="Zhang H."/>
            <person name="Dai N."/>
            <person name="Sheng W."/>
            <person name="Hou X."/>
            <person name="Wei L."/>
        </authorList>
    </citation>
    <scope>NUCLEOTIDE SEQUENCE</scope>
    <source>
        <strain evidence="7">G02</strain>
        <tissue evidence="7">Leaf</tissue>
    </source>
</reference>
<dbReference type="PROSITE" id="PS51294">
    <property type="entry name" value="HTH_MYB"/>
    <property type="match status" value="1"/>
</dbReference>
<dbReference type="SUPFAM" id="SSF46689">
    <property type="entry name" value="Homeodomain-like"/>
    <property type="match status" value="1"/>
</dbReference>
<dbReference type="GO" id="GO:0003700">
    <property type="term" value="F:DNA-binding transcription factor activity"/>
    <property type="evidence" value="ECO:0007669"/>
    <property type="project" value="InterPro"/>
</dbReference>
<sequence length="278" mass="31485">MKDLNLNVGCNSDILKYKAEADDSCKKTSEEVDVHVQELEEELRKIDAFKPIERLKWRRRELELLKRGSEGDGMAAEVSNHFTENKNWMTSAQLWKHDSVFHLTSRYAEGEGNGGENQCVGCNFKNRGGAFVPFKKPSGARMKEEEKGTAPVQGVSLSVAEVEAIDWRMKEDGGSGRPQPQQQEQQRKQRRCWSPELHQRFVDALHHLGGPQTTPKQIRELMKVDGLTNDEVKSHLQKYRIHVKKLSTPSPEQRGDMSKPMAAHFGSPPGPFHDTKSA</sequence>
<feature type="region of interest" description="Disordered" evidence="5">
    <location>
        <begin position="170"/>
        <end position="191"/>
    </location>
</feature>